<dbReference type="STRING" id="1391654.AKJ09_00039"/>
<evidence type="ECO:0000313" key="3">
    <source>
        <dbReference type="Proteomes" id="UP000064967"/>
    </source>
</evidence>
<name>A0A0K1PIM7_9BACT</name>
<dbReference type="KEGG" id="llu:AKJ09_00039"/>
<gene>
    <name evidence="2" type="ORF">AKJ09_00039</name>
</gene>
<reference evidence="2 3" key="1">
    <citation type="submission" date="2015-08" db="EMBL/GenBank/DDBJ databases">
        <authorList>
            <person name="Babu N.S."/>
            <person name="Beckwith C.J."/>
            <person name="Beseler K.G."/>
            <person name="Brison A."/>
            <person name="Carone J.V."/>
            <person name="Caskin T.P."/>
            <person name="Diamond M."/>
            <person name="Durham M.E."/>
            <person name="Foxe J.M."/>
            <person name="Go M."/>
            <person name="Henderson B.A."/>
            <person name="Jones I.B."/>
            <person name="McGettigan J.A."/>
            <person name="Micheletti S.J."/>
            <person name="Nasrallah M.E."/>
            <person name="Ortiz D."/>
            <person name="Piller C.R."/>
            <person name="Privatt S.R."/>
            <person name="Schneider S.L."/>
            <person name="Sharp S."/>
            <person name="Smith T.C."/>
            <person name="Stanton J.D."/>
            <person name="Ullery H.E."/>
            <person name="Wilson R.J."/>
            <person name="Serrano M.G."/>
            <person name="Buck G."/>
            <person name="Lee V."/>
            <person name="Wang Y."/>
            <person name="Carvalho R."/>
            <person name="Voegtly L."/>
            <person name="Shi R."/>
            <person name="Duckworth R."/>
            <person name="Johnson A."/>
            <person name="Loviza R."/>
            <person name="Walstead R."/>
            <person name="Shah Z."/>
            <person name="Kiflezghi M."/>
            <person name="Wade K."/>
            <person name="Ball S.L."/>
            <person name="Bradley K.W."/>
            <person name="Asai D.J."/>
            <person name="Bowman C.A."/>
            <person name="Russell D.A."/>
            <person name="Pope W.H."/>
            <person name="Jacobs-Sera D."/>
            <person name="Hendrix R.W."/>
            <person name="Hatfull G.F."/>
        </authorList>
    </citation>
    <scope>NUCLEOTIDE SEQUENCE [LARGE SCALE GENOMIC DNA]</scope>
    <source>
        <strain evidence="2 3">DSM 27648</strain>
    </source>
</reference>
<protein>
    <submittedName>
        <fullName evidence="2">Uncharacterized protein</fullName>
    </submittedName>
</protein>
<feature type="region of interest" description="Disordered" evidence="1">
    <location>
        <begin position="1"/>
        <end position="31"/>
    </location>
</feature>
<dbReference type="AlphaFoldDB" id="A0A0K1PIM7"/>
<feature type="compositionally biased region" description="Acidic residues" evidence="1">
    <location>
        <begin position="63"/>
        <end position="88"/>
    </location>
</feature>
<accession>A0A0K1PIM7</accession>
<dbReference type="Proteomes" id="UP000064967">
    <property type="component" value="Chromosome"/>
</dbReference>
<evidence type="ECO:0000256" key="1">
    <source>
        <dbReference type="SAM" id="MobiDB-lite"/>
    </source>
</evidence>
<dbReference type="EMBL" id="CP012333">
    <property type="protein sequence ID" value="AKU93375.1"/>
    <property type="molecule type" value="Genomic_DNA"/>
</dbReference>
<feature type="region of interest" description="Disordered" evidence="1">
    <location>
        <begin position="62"/>
        <end position="88"/>
    </location>
</feature>
<proteinExistence type="predicted"/>
<keyword evidence="3" id="KW-1185">Reference proteome</keyword>
<evidence type="ECO:0000313" key="2">
    <source>
        <dbReference type="EMBL" id="AKU93375.1"/>
    </source>
</evidence>
<organism evidence="2 3">
    <name type="scientific">Labilithrix luteola</name>
    <dbReference type="NCBI Taxonomy" id="1391654"/>
    <lineage>
        <taxon>Bacteria</taxon>
        <taxon>Pseudomonadati</taxon>
        <taxon>Myxococcota</taxon>
        <taxon>Polyangia</taxon>
        <taxon>Polyangiales</taxon>
        <taxon>Labilitrichaceae</taxon>
        <taxon>Labilithrix</taxon>
    </lineage>
</organism>
<sequence>MLAGKPSHGEPDGDESGEPGLGEAKASAKDAARALIGAISTKNPEAVYRAFRSLGSLCKELDDREDAGETEEESAEGDEGEEGHDDKF</sequence>